<evidence type="ECO:0000259" key="6">
    <source>
        <dbReference type="Pfam" id="PF00108"/>
    </source>
</evidence>
<dbReference type="CDD" id="cd00751">
    <property type="entry name" value="thiolase"/>
    <property type="match status" value="1"/>
</dbReference>
<feature type="domain" description="Thiolase C-terminal" evidence="7">
    <location>
        <begin position="233"/>
        <end position="351"/>
    </location>
</feature>
<comment type="similarity">
    <text evidence="1 5">Belongs to the thiolase-like superfamily. Thiolase family.</text>
</comment>
<evidence type="ECO:0008006" key="10">
    <source>
        <dbReference type="Google" id="ProtNLM"/>
    </source>
</evidence>
<dbReference type="PANTHER" id="PTHR18919:SF133">
    <property type="entry name" value="ACETYL-COA C-ACETYLTRANSFERASE"/>
    <property type="match status" value="1"/>
</dbReference>
<reference evidence="8 9" key="1">
    <citation type="journal article" date="2017" name="Curr. Biol.">
        <title>Genome architecture and evolution of a unichromosomal asexual nematode.</title>
        <authorList>
            <person name="Fradin H."/>
            <person name="Zegar C."/>
            <person name="Gutwein M."/>
            <person name="Lucas J."/>
            <person name="Kovtun M."/>
            <person name="Corcoran D."/>
            <person name="Baugh L.R."/>
            <person name="Kiontke K."/>
            <person name="Gunsalus K."/>
            <person name="Fitch D.H."/>
            <person name="Piano F."/>
        </authorList>
    </citation>
    <scope>NUCLEOTIDE SEQUENCE [LARGE SCALE GENOMIC DNA]</scope>
    <source>
        <strain evidence="8">PF1309</strain>
    </source>
</reference>
<keyword evidence="3 5" id="KW-0012">Acyltransferase</keyword>
<evidence type="ECO:0000259" key="7">
    <source>
        <dbReference type="Pfam" id="PF02803"/>
    </source>
</evidence>
<comment type="caution">
    <text evidence="8">The sequence shown here is derived from an EMBL/GenBank/DDBJ whole genome shotgun (WGS) entry which is preliminary data.</text>
</comment>
<dbReference type="PANTHER" id="PTHR18919">
    <property type="entry name" value="ACETYL-COA C-ACYLTRANSFERASE"/>
    <property type="match status" value="1"/>
</dbReference>
<feature type="active site" description="Proton acceptor" evidence="4">
    <location>
        <position position="311"/>
    </location>
</feature>
<feature type="domain" description="Thiolase N-terminal" evidence="6">
    <location>
        <begin position="192"/>
        <end position="225"/>
    </location>
</feature>
<gene>
    <name evidence="8" type="ORF">WR25_09280</name>
</gene>
<dbReference type="InterPro" id="IPR002155">
    <property type="entry name" value="Thiolase"/>
</dbReference>
<dbReference type="EMBL" id="LIAE01006847">
    <property type="protein sequence ID" value="PAV84444.1"/>
    <property type="molecule type" value="Genomic_DNA"/>
</dbReference>
<dbReference type="SUPFAM" id="SSF53901">
    <property type="entry name" value="Thiolase-like"/>
    <property type="match status" value="2"/>
</dbReference>
<organism evidence="8 9">
    <name type="scientific">Diploscapter pachys</name>
    <dbReference type="NCBI Taxonomy" id="2018661"/>
    <lineage>
        <taxon>Eukaryota</taxon>
        <taxon>Metazoa</taxon>
        <taxon>Ecdysozoa</taxon>
        <taxon>Nematoda</taxon>
        <taxon>Chromadorea</taxon>
        <taxon>Rhabditida</taxon>
        <taxon>Rhabditina</taxon>
        <taxon>Rhabditomorpha</taxon>
        <taxon>Rhabditoidea</taxon>
        <taxon>Rhabditidae</taxon>
        <taxon>Diploscapter</taxon>
    </lineage>
</organism>
<evidence type="ECO:0000256" key="5">
    <source>
        <dbReference type="RuleBase" id="RU003557"/>
    </source>
</evidence>
<dbReference type="AlphaFoldDB" id="A0A2A2LE56"/>
<dbReference type="GO" id="GO:0003985">
    <property type="term" value="F:acetyl-CoA C-acetyltransferase activity"/>
    <property type="evidence" value="ECO:0007669"/>
    <property type="project" value="TreeGrafter"/>
</dbReference>
<sequence>MVEKIYIVSGARTPIASFCGSFKDVPSVELGSNVLKAVIQRSGVNPESIEELIGGSVYTANCGQNVTRQIALNSGLPHSVQAVTVNKVCSSSMKALVMGCVSIRSGYRNTVAVVGAENMSQVPFYIPRGEIPYGGMQLIDGIPKDGLEDAIYKKSMGQCAEKTVQEYGITREDQDRYAIQSYKRAAAAWQVPTLRPVFLKEGGTITAANASSLNDGAAAAILVDEQHLPQGHQPLAEIVDFMEAGVDPVDFTVAPVFAVKKLLAKNHLSPADIHLWEVNEAFAVTVLAFIRDLGLDESRVNIKGGAVALGHPLGMSGLRIVLSLAYSLQPGQLGIAAICNGGGEATTVLLRKI</sequence>
<dbReference type="GO" id="GO:0006635">
    <property type="term" value="P:fatty acid beta-oxidation"/>
    <property type="evidence" value="ECO:0007669"/>
    <property type="project" value="TreeGrafter"/>
</dbReference>
<dbReference type="InterPro" id="IPR016039">
    <property type="entry name" value="Thiolase-like"/>
</dbReference>
<dbReference type="InterPro" id="IPR020617">
    <property type="entry name" value="Thiolase_C"/>
</dbReference>
<dbReference type="STRING" id="2018661.A0A2A2LE56"/>
<dbReference type="OrthoDB" id="5404651at2759"/>
<dbReference type="InterPro" id="IPR020616">
    <property type="entry name" value="Thiolase_N"/>
</dbReference>
<feature type="active site" description="Proton acceptor" evidence="4">
    <location>
        <position position="339"/>
    </location>
</feature>
<proteinExistence type="inferred from homology"/>
<feature type="active site" description="Acyl-thioester intermediate" evidence="4">
    <location>
        <position position="89"/>
    </location>
</feature>
<keyword evidence="2 5" id="KW-0808">Transferase</keyword>
<dbReference type="Pfam" id="PF02803">
    <property type="entry name" value="Thiolase_C"/>
    <property type="match status" value="1"/>
</dbReference>
<evidence type="ECO:0000256" key="3">
    <source>
        <dbReference type="ARBA" id="ARBA00023315"/>
    </source>
</evidence>
<evidence type="ECO:0000256" key="1">
    <source>
        <dbReference type="ARBA" id="ARBA00010982"/>
    </source>
</evidence>
<name>A0A2A2LE56_9BILA</name>
<dbReference type="PROSITE" id="PS00737">
    <property type="entry name" value="THIOLASE_2"/>
    <property type="match status" value="1"/>
</dbReference>
<dbReference type="Gene3D" id="3.40.47.10">
    <property type="match status" value="3"/>
</dbReference>
<dbReference type="InterPro" id="IPR020615">
    <property type="entry name" value="Thiolase_acyl_enz_int_AS"/>
</dbReference>
<keyword evidence="9" id="KW-1185">Reference proteome</keyword>
<dbReference type="PIRSF" id="PIRSF000429">
    <property type="entry name" value="Ac-CoA_Ac_transf"/>
    <property type="match status" value="1"/>
</dbReference>
<dbReference type="PROSITE" id="PS00098">
    <property type="entry name" value="THIOLASE_1"/>
    <property type="match status" value="1"/>
</dbReference>
<dbReference type="Proteomes" id="UP000218231">
    <property type="component" value="Unassembled WGS sequence"/>
</dbReference>
<evidence type="ECO:0000313" key="8">
    <source>
        <dbReference type="EMBL" id="PAV84444.1"/>
    </source>
</evidence>
<accession>A0A2A2LE56</accession>
<evidence type="ECO:0000256" key="2">
    <source>
        <dbReference type="ARBA" id="ARBA00022679"/>
    </source>
</evidence>
<dbReference type="Pfam" id="PF00108">
    <property type="entry name" value="Thiolase_N"/>
    <property type="match status" value="2"/>
</dbReference>
<dbReference type="InterPro" id="IPR020613">
    <property type="entry name" value="Thiolase_CS"/>
</dbReference>
<evidence type="ECO:0000256" key="4">
    <source>
        <dbReference type="PIRSR" id="PIRSR000429-1"/>
    </source>
</evidence>
<evidence type="ECO:0000313" key="9">
    <source>
        <dbReference type="Proteomes" id="UP000218231"/>
    </source>
</evidence>
<feature type="domain" description="Thiolase N-terminal" evidence="6">
    <location>
        <begin position="5"/>
        <end position="190"/>
    </location>
</feature>
<protein>
    <recommendedName>
        <fullName evidence="10">Thiolase N-terminal domain-containing protein</fullName>
    </recommendedName>
</protein>
<dbReference type="GO" id="GO:0005739">
    <property type="term" value="C:mitochondrion"/>
    <property type="evidence" value="ECO:0007669"/>
    <property type="project" value="TreeGrafter"/>
</dbReference>